<accession>A0AAD5LCW4</accession>
<gene>
    <name evidence="4" type="ORF">P43SY_000842</name>
</gene>
<comment type="caution">
    <text evidence="4">The sequence shown here is derived from an EMBL/GenBank/DDBJ whole genome shotgun (WGS) entry which is preliminary data.</text>
</comment>
<feature type="repeat" description="ANK" evidence="3">
    <location>
        <begin position="110"/>
        <end position="135"/>
    </location>
</feature>
<dbReference type="InterPro" id="IPR002110">
    <property type="entry name" value="Ankyrin_rpt"/>
</dbReference>
<keyword evidence="1" id="KW-0677">Repeat</keyword>
<dbReference type="PROSITE" id="PS50088">
    <property type="entry name" value="ANK_REPEAT"/>
    <property type="match status" value="2"/>
</dbReference>
<dbReference type="PANTHER" id="PTHR24198">
    <property type="entry name" value="ANKYRIN REPEAT AND PROTEIN KINASE DOMAIN-CONTAINING PROTEIN"/>
    <property type="match status" value="1"/>
</dbReference>
<evidence type="ECO:0000256" key="1">
    <source>
        <dbReference type="ARBA" id="ARBA00022737"/>
    </source>
</evidence>
<sequence>MAITMEREWADAAMADDVDRLERLWTRSPALVNAPHPDHQRTALHLAAAWNAARAVRFLLTRALADVSCVDPDGCSPLHLAAASGAASAMQLLLAHDELSPALLDARTRLGHTPLHLAVASGAATCCRLLLATRAVDVSAAVRVDGIAMTPLDLALRYGHHSVAAALRDFICDQDEEHAT</sequence>
<dbReference type="AlphaFoldDB" id="A0AAD5LCW4"/>
<dbReference type="Proteomes" id="UP001209570">
    <property type="component" value="Unassembled WGS sequence"/>
</dbReference>
<dbReference type="Pfam" id="PF12796">
    <property type="entry name" value="Ank_2"/>
    <property type="match status" value="1"/>
</dbReference>
<dbReference type="InterPro" id="IPR036770">
    <property type="entry name" value="Ankyrin_rpt-contain_sf"/>
</dbReference>
<keyword evidence="2 3" id="KW-0040">ANK repeat</keyword>
<evidence type="ECO:0000256" key="3">
    <source>
        <dbReference type="PROSITE-ProRule" id="PRU00023"/>
    </source>
</evidence>
<evidence type="ECO:0000256" key="2">
    <source>
        <dbReference type="ARBA" id="ARBA00023043"/>
    </source>
</evidence>
<keyword evidence="5" id="KW-1185">Reference proteome</keyword>
<dbReference type="PROSITE" id="PS50297">
    <property type="entry name" value="ANK_REP_REGION"/>
    <property type="match status" value="2"/>
</dbReference>
<proteinExistence type="predicted"/>
<dbReference type="SMART" id="SM00248">
    <property type="entry name" value="ANK"/>
    <property type="match status" value="4"/>
</dbReference>
<protein>
    <submittedName>
        <fullName evidence="4">Uncharacterized protein</fullName>
    </submittedName>
</protein>
<dbReference type="GO" id="GO:0005737">
    <property type="term" value="C:cytoplasm"/>
    <property type="evidence" value="ECO:0007669"/>
    <property type="project" value="TreeGrafter"/>
</dbReference>
<dbReference type="PANTHER" id="PTHR24198:SF165">
    <property type="entry name" value="ANKYRIN REPEAT-CONTAINING PROTEIN-RELATED"/>
    <property type="match status" value="1"/>
</dbReference>
<organism evidence="4 5">
    <name type="scientific">Pythium insidiosum</name>
    <name type="common">Pythiosis disease agent</name>
    <dbReference type="NCBI Taxonomy" id="114742"/>
    <lineage>
        <taxon>Eukaryota</taxon>
        <taxon>Sar</taxon>
        <taxon>Stramenopiles</taxon>
        <taxon>Oomycota</taxon>
        <taxon>Peronosporomycetes</taxon>
        <taxon>Pythiales</taxon>
        <taxon>Pythiaceae</taxon>
        <taxon>Pythium</taxon>
    </lineage>
</organism>
<reference evidence="4" key="1">
    <citation type="submission" date="2021-12" db="EMBL/GenBank/DDBJ databases">
        <title>Prjna785345.</title>
        <authorList>
            <person name="Rujirawat T."/>
            <person name="Krajaejun T."/>
        </authorList>
    </citation>
    <scope>NUCLEOTIDE SEQUENCE</scope>
    <source>
        <strain evidence="4">Pi057C3</strain>
    </source>
</reference>
<evidence type="ECO:0000313" key="4">
    <source>
        <dbReference type="EMBL" id="KAJ0395512.1"/>
    </source>
</evidence>
<dbReference type="Gene3D" id="1.25.40.20">
    <property type="entry name" value="Ankyrin repeat-containing domain"/>
    <property type="match status" value="1"/>
</dbReference>
<name>A0AAD5LCW4_PYTIN</name>
<dbReference type="EMBL" id="JAKCXM010000341">
    <property type="protein sequence ID" value="KAJ0395512.1"/>
    <property type="molecule type" value="Genomic_DNA"/>
</dbReference>
<feature type="repeat" description="ANK" evidence="3">
    <location>
        <begin position="73"/>
        <end position="94"/>
    </location>
</feature>
<dbReference type="SUPFAM" id="SSF48403">
    <property type="entry name" value="Ankyrin repeat"/>
    <property type="match status" value="1"/>
</dbReference>
<evidence type="ECO:0000313" key="5">
    <source>
        <dbReference type="Proteomes" id="UP001209570"/>
    </source>
</evidence>